<accession>A0A7R9ACC9</accession>
<evidence type="ECO:0000256" key="1">
    <source>
        <dbReference type="SAM" id="Coils"/>
    </source>
</evidence>
<organism evidence="3">
    <name type="scientific">Darwinula stevensoni</name>
    <dbReference type="NCBI Taxonomy" id="69355"/>
    <lineage>
        <taxon>Eukaryota</taxon>
        <taxon>Metazoa</taxon>
        <taxon>Ecdysozoa</taxon>
        <taxon>Arthropoda</taxon>
        <taxon>Crustacea</taxon>
        <taxon>Oligostraca</taxon>
        <taxon>Ostracoda</taxon>
        <taxon>Podocopa</taxon>
        <taxon>Podocopida</taxon>
        <taxon>Darwinulocopina</taxon>
        <taxon>Darwinuloidea</taxon>
        <taxon>Darwinulidae</taxon>
        <taxon>Darwinula</taxon>
    </lineage>
</organism>
<dbReference type="EMBL" id="LR903099">
    <property type="protein sequence ID" value="CAD7251481.1"/>
    <property type="molecule type" value="Genomic_DNA"/>
</dbReference>
<reference evidence="3" key="1">
    <citation type="submission" date="2020-11" db="EMBL/GenBank/DDBJ databases">
        <authorList>
            <person name="Tran Van P."/>
        </authorList>
    </citation>
    <scope>NUCLEOTIDE SEQUENCE</scope>
</reference>
<sequence length="1687" mass="193861">MVHRGKGEREGKVPWQLGEELGVHIPRFLAVKHATTTAEYLLNTLTTIRPTDGSYQFVRVGQYDPPCLTMNPSRRRHHLPPRLLLNYHKPLPNIRHCRRAHQPLPLLHFQSEGVVLQMESETGPGPKKMGKVGTLIPGPQLFLIGLALGQIGNGAYWTISATNTEKLTQIVPPLSNGTHSSLASFLFEYGQKVRESMFIIYSRDVKQLVKCRFHGGLYERLEDIEEYDHDIIIIDRCRGFFFLKVNYLDEKQLEETGERIHLIKKKIDDAEKDLKYLKVLMKEAGMTQVNKCFSHHFPVVAFPKVPKKEQQPGNDLVLYEEDCKSKPQFESWWEQHIKNKTFNLEEEPHRTLLAIFVAPLYATPALDNGETVFQFLTEEELNMLVNAPTICEMKVLDSMTPRLPNSQTLVKEKVRNIITKWFSKRQICTVPERILILGPTGNVMEELRNSMPGWIGKSVMAAYSTQAKSLKEWEKENKVFTVLRGSLTFCELSSIDMNKKTRRDEESSDKEPACGIESMVTEESGMSANAQFDSCTRSMVGDMIRAIEPTAKFPFLKDLSEMNELCRNLMEIKEKVKDLIRKKESIQKDEISLEVEPVLGEEAVERVEPLIHGVYSIDQEHSVGQNMGNKRARLSKQSESEPSSCEGSSKLQELQKCMVEMQQLVSHFSVVFDLDQVPVNEHRKSREIQSDEDSQKDSVPCQVPIKVEESLISAVFLCDREDSNRRNSCNEMNEPIGNTGEESTPQEKPLERKELLQSLIKELKYWMQVFSHALNLFYPDVLFIDQEYCMERNNSTEMSEPDEESQEDYSFIDDYLEKQMEETKISFDEFKKSVTRELKSSSQLNEIELLFLLITRLFPPELNINADGSNMNIGHAHIESEESSSTHGNANPETREMLTEESFSIHGNANPETREMLTEESSSIHGNANPETREMLSEESSSIHGNASPEKREIKSLIELISRLQAILIKTVSCVEQGAVNREYNDAKELPKLRIPKLQEMQEDGKKFDHVFVLGVQDLCRIWNELWFQDLLDLRLVVSPISRSEPARGLPWIDQAKEFIKATYPLVESEQKTYLVPPVYNEEEWREAAKTPGEAAERNLVLRLYQLGREKQWPMFITYNRDFVHLIKTGNVGGGLEKIMSGEHDILLIHRNFGVIFIQVKSLFIQQGKMQKSRRAVVRRNVKAANEQLEKDVCSLDTTMEECNLQKAKVSLRIIALWNVQRDEVKGIPLGKNTVFLCEEDCKSTENMEKWWEEHILKPHLQDFSMDYNTYLQLLAMRKGKGKPGSHEANLTSRIRSATWEIFLFYQFLQNSLASLPHEKKRIWALKTEIIRRLIHSFTPETLVRRSLALDILNESIRLMAFQEVKLLTQLINEESVGHSMLGMSLRLSECRTLMAELPETTQHVVLGDMKKILQTQEPPLHHVFVDEAEDLCDSFSHHLLTSLRSLQKGGYFWRAYDPFSFSNVPGSLKKELEGGYYLPTVLRNPECVFRTWSSDLLPEEDFVLYETSTSDTRYKREEIRLGHSIHGPKVQNFLVSSSNLAEKILAILEDKFGSGTPPGDIAILFADQGDFNFHEKGLREKMESKLYVSPNTHRLVVEFAGFFKGMEAPIVFLITNQRVKKREFVYIGASRSTSHLIRLNMEASQEEEEAAQSEDLQEFLRLLPADWSEESKKAAENIFHDSHYKL</sequence>
<feature type="region of interest" description="Disordered" evidence="2">
    <location>
        <begin position="625"/>
        <end position="647"/>
    </location>
</feature>
<evidence type="ECO:0000256" key="2">
    <source>
        <dbReference type="SAM" id="MobiDB-lite"/>
    </source>
</evidence>
<evidence type="ECO:0000313" key="4">
    <source>
        <dbReference type="Proteomes" id="UP000677054"/>
    </source>
</evidence>
<keyword evidence="4" id="KW-1185">Reference proteome</keyword>
<feature type="region of interest" description="Disordered" evidence="2">
    <location>
        <begin position="914"/>
        <end position="949"/>
    </location>
</feature>
<dbReference type="EMBL" id="CAJPEV010003582">
    <property type="protein sequence ID" value="CAG0900068.1"/>
    <property type="molecule type" value="Genomic_DNA"/>
</dbReference>
<evidence type="ECO:0000313" key="3">
    <source>
        <dbReference type="EMBL" id="CAD7251481.1"/>
    </source>
</evidence>
<feature type="region of interest" description="Disordered" evidence="2">
    <location>
        <begin position="726"/>
        <end position="749"/>
    </location>
</feature>
<name>A0A7R9ACC9_9CRUS</name>
<dbReference type="Proteomes" id="UP000677054">
    <property type="component" value="Unassembled WGS sequence"/>
</dbReference>
<proteinExistence type="predicted"/>
<gene>
    <name evidence="3" type="ORF">DSTB1V02_LOCUS11247</name>
</gene>
<protein>
    <submittedName>
        <fullName evidence="3">Uncharacterized protein</fullName>
    </submittedName>
</protein>
<feature type="coiled-coil region" evidence="1">
    <location>
        <begin position="562"/>
        <end position="589"/>
    </location>
</feature>
<keyword evidence="1" id="KW-0175">Coiled coil</keyword>
<feature type="compositionally biased region" description="Polar residues" evidence="2">
    <location>
        <begin position="919"/>
        <end position="930"/>
    </location>
</feature>